<dbReference type="InterPro" id="IPR001055">
    <property type="entry name" value="Adrenodoxin-like"/>
</dbReference>
<name>A0A8T2UAK5_CERRI</name>
<dbReference type="PROSITE" id="PS50287">
    <property type="entry name" value="SRCR_2"/>
    <property type="match status" value="1"/>
</dbReference>
<dbReference type="EMBL" id="CM035413">
    <property type="protein sequence ID" value="KAH7430823.1"/>
    <property type="molecule type" value="Genomic_DNA"/>
</dbReference>
<protein>
    <recommendedName>
        <fullName evidence="11">2Fe-2S ferredoxin-type domain-containing protein</fullName>
    </recommendedName>
</protein>
<dbReference type="InterPro" id="IPR001190">
    <property type="entry name" value="SRCR"/>
</dbReference>
<evidence type="ECO:0000256" key="4">
    <source>
        <dbReference type="ARBA" id="ARBA00023004"/>
    </source>
</evidence>
<sequence>MAVCSLGMHSTVNSLRVSERTFGSSSSSSSSSPSPSPSPASSVRLSSSFCAGTRGASVKFCSFGSRAGSFCSRDATLRVLCSSDSPTTGIAESPLETLDASISSSSSSLSGEDSINAGPPVIDLEFLGIEQGQTDKVSVISGEKVLRTIMNEQKLELYGLYGKMMNCGGGGSCGTCIVEVLEGSDLLSERTGAEERYLKKKPTTWRLACQTIVGDKTNAGKVVVQRLPQKKR</sequence>
<dbReference type="AlphaFoldDB" id="A0A8T2UAK5"/>
<comment type="similarity">
    <text evidence="1">Belongs to the adrenodoxin/putidaredoxin family.</text>
</comment>
<accession>A0A8T2UAK5</accession>
<keyword evidence="3" id="KW-0479">Metal-binding</keyword>
<evidence type="ECO:0000256" key="5">
    <source>
        <dbReference type="ARBA" id="ARBA00023014"/>
    </source>
</evidence>
<evidence type="ECO:0000259" key="7">
    <source>
        <dbReference type="PROSITE" id="PS50287"/>
    </source>
</evidence>
<dbReference type="Pfam" id="PF00111">
    <property type="entry name" value="Fer2"/>
    <property type="match status" value="1"/>
</dbReference>
<evidence type="ECO:0008006" key="11">
    <source>
        <dbReference type="Google" id="ProtNLM"/>
    </source>
</evidence>
<dbReference type="InterPro" id="IPR012675">
    <property type="entry name" value="Beta-grasp_dom_sf"/>
</dbReference>
<evidence type="ECO:0000313" key="9">
    <source>
        <dbReference type="EMBL" id="KAH7430823.1"/>
    </source>
</evidence>
<dbReference type="InterPro" id="IPR036010">
    <property type="entry name" value="2Fe-2S_ferredoxin-like_sf"/>
</dbReference>
<dbReference type="PANTHER" id="PTHR23426:SF65">
    <property type="entry name" value="FERREDOXIN-2, MITOCHONDRIAL"/>
    <property type="match status" value="1"/>
</dbReference>
<dbReference type="Gene3D" id="3.10.20.30">
    <property type="match status" value="1"/>
</dbReference>
<keyword evidence="10" id="KW-1185">Reference proteome</keyword>
<evidence type="ECO:0000256" key="3">
    <source>
        <dbReference type="ARBA" id="ARBA00022723"/>
    </source>
</evidence>
<evidence type="ECO:0000256" key="6">
    <source>
        <dbReference type="ARBA" id="ARBA00034078"/>
    </source>
</evidence>
<keyword evidence="2" id="KW-0001">2Fe-2S</keyword>
<dbReference type="GO" id="GO:0016020">
    <property type="term" value="C:membrane"/>
    <property type="evidence" value="ECO:0007669"/>
    <property type="project" value="InterPro"/>
</dbReference>
<evidence type="ECO:0000259" key="8">
    <source>
        <dbReference type="PROSITE" id="PS51085"/>
    </source>
</evidence>
<dbReference type="Proteomes" id="UP000825935">
    <property type="component" value="Chromosome 8"/>
</dbReference>
<dbReference type="GO" id="GO:0140647">
    <property type="term" value="P:P450-containing electron transport chain"/>
    <property type="evidence" value="ECO:0007669"/>
    <property type="project" value="InterPro"/>
</dbReference>
<reference evidence="9" key="1">
    <citation type="submission" date="2021-08" db="EMBL/GenBank/DDBJ databases">
        <title>WGS assembly of Ceratopteris richardii.</title>
        <authorList>
            <person name="Marchant D.B."/>
            <person name="Chen G."/>
            <person name="Jenkins J."/>
            <person name="Shu S."/>
            <person name="Leebens-Mack J."/>
            <person name="Grimwood J."/>
            <person name="Schmutz J."/>
            <person name="Soltis P."/>
            <person name="Soltis D."/>
            <person name="Chen Z.-H."/>
        </authorList>
    </citation>
    <scope>NUCLEOTIDE SEQUENCE</scope>
    <source>
        <strain evidence="9">Whitten #5841</strain>
        <tissue evidence="9">Leaf</tissue>
    </source>
</reference>
<feature type="domain" description="2Fe-2S ferredoxin-type" evidence="8">
    <location>
        <begin position="120"/>
        <end position="230"/>
    </location>
</feature>
<dbReference type="GO" id="GO:0009055">
    <property type="term" value="F:electron transfer activity"/>
    <property type="evidence" value="ECO:0007669"/>
    <property type="project" value="TreeGrafter"/>
</dbReference>
<dbReference type="GO" id="GO:0051537">
    <property type="term" value="F:2 iron, 2 sulfur cluster binding"/>
    <property type="evidence" value="ECO:0007669"/>
    <property type="project" value="UniProtKB-KW"/>
</dbReference>
<comment type="caution">
    <text evidence="9">The sequence shown here is derived from an EMBL/GenBank/DDBJ whole genome shotgun (WGS) entry which is preliminary data.</text>
</comment>
<dbReference type="PANTHER" id="PTHR23426">
    <property type="entry name" value="FERREDOXIN/ADRENODOXIN"/>
    <property type="match status" value="1"/>
</dbReference>
<dbReference type="SUPFAM" id="SSF54292">
    <property type="entry name" value="2Fe-2S ferredoxin-like"/>
    <property type="match status" value="1"/>
</dbReference>
<organism evidence="9 10">
    <name type="scientific">Ceratopteris richardii</name>
    <name type="common">Triangle waterfern</name>
    <dbReference type="NCBI Taxonomy" id="49495"/>
    <lineage>
        <taxon>Eukaryota</taxon>
        <taxon>Viridiplantae</taxon>
        <taxon>Streptophyta</taxon>
        <taxon>Embryophyta</taxon>
        <taxon>Tracheophyta</taxon>
        <taxon>Polypodiopsida</taxon>
        <taxon>Polypodiidae</taxon>
        <taxon>Polypodiales</taxon>
        <taxon>Pteridineae</taxon>
        <taxon>Pteridaceae</taxon>
        <taxon>Parkerioideae</taxon>
        <taxon>Ceratopteris</taxon>
    </lineage>
</organism>
<evidence type="ECO:0000256" key="1">
    <source>
        <dbReference type="ARBA" id="ARBA00010914"/>
    </source>
</evidence>
<dbReference type="InterPro" id="IPR001041">
    <property type="entry name" value="2Fe-2S_ferredoxin-type"/>
</dbReference>
<feature type="domain" description="SRCR" evidence="7">
    <location>
        <begin position="1"/>
        <end position="82"/>
    </location>
</feature>
<evidence type="ECO:0000256" key="2">
    <source>
        <dbReference type="ARBA" id="ARBA00022714"/>
    </source>
</evidence>
<proteinExistence type="inferred from homology"/>
<comment type="cofactor">
    <cofactor evidence="6">
        <name>[2Fe-2S] cluster</name>
        <dbReference type="ChEBI" id="CHEBI:190135"/>
    </cofactor>
</comment>
<keyword evidence="5" id="KW-0411">Iron-sulfur</keyword>
<keyword evidence="4" id="KW-0408">Iron</keyword>
<evidence type="ECO:0000313" key="10">
    <source>
        <dbReference type="Proteomes" id="UP000825935"/>
    </source>
</evidence>
<dbReference type="PROSITE" id="PS51085">
    <property type="entry name" value="2FE2S_FER_2"/>
    <property type="match status" value="1"/>
</dbReference>
<dbReference type="GO" id="GO:0046872">
    <property type="term" value="F:metal ion binding"/>
    <property type="evidence" value="ECO:0007669"/>
    <property type="project" value="UniProtKB-KW"/>
</dbReference>
<gene>
    <name evidence="9" type="ORF">KP509_08G016600</name>
</gene>
<dbReference type="GO" id="GO:0005739">
    <property type="term" value="C:mitochondrion"/>
    <property type="evidence" value="ECO:0007669"/>
    <property type="project" value="TreeGrafter"/>
</dbReference>